<sequence>MINDDIFYDCPKISPEQKQLIDKEESRRNNDGNCTKNVVQGIISDESSTSCTSTTSTEGMEVTVAIVDVTGTNNRTSTRTTTRRNQVDPLEITASSNKAAAGSTATSSSSTKSMTTGRLIESMSEIVKSPYEGIECAEVGEDCFDKLKNMLEPVVPSGGSDPSSSSSSDQIINPKMNSLFGDVLARTLYDAYSEIGHSGMLFSANWREGKIRNKNLGWIPKRQLLLCLREHRFAKANVSLLQAVIKNLDCVELVIETMKTWNLFYEYPNLASNTNTNDKAFIFNTQKARCLKCMIFVARGFACMQNLNIASDISSSLTKNIKACLSIMNRHVRPNQKGLTKIMLKINRKIASSSSSSKSKKKKTKAGPKTTGLPAEVVVEQCESASSSSDDDDDDHQLSAKRPSVNISSSRTCGVVHKEANNTSCRPRKKVRKDDETPESLLVSFNIMREQVQRLNQMMDFFQTLLYEHRNDLREEISDTIMSENRDGDESDIDNTRRHEKNRRRTY</sequence>
<evidence type="ECO:0000313" key="3">
    <source>
        <dbReference type="Proteomes" id="UP000095751"/>
    </source>
</evidence>
<feature type="compositionally biased region" description="Basic residues" evidence="1">
    <location>
        <begin position="498"/>
        <end position="507"/>
    </location>
</feature>
<protein>
    <submittedName>
        <fullName evidence="2">Uncharacterized protein</fullName>
    </submittedName>
</protein>
<name>A0A1E7FYM4_9STRA</name>
<feature type="compositionally biased region" description="Low complexity" evidence="1">
    <location>
        <begin position="74"/>
        <end position="84"/>
    </location>
</feature>
<feature type="region of interest" description="Disordered" evidence="1">
    <location>
        <begin position="479"/>
        <end position="507"/>
    </location>
</feature>
<feature type="region of interest" description="Disordered" evidence="1">
    <location>
        <begin position="74"/>
        <end position="116"/>
    </location>
</feature>
<dbReference type="KEGG" id="fcy:FRACYDRAFT_233406"/>
<dbReference type="AlphaFoldDB" id="A0A1E7FYM4"/>
<feature type="compositionally biased region" description="Low complexity" evidence="1">
    <location>
        <begin position="93"/>
        <end position="116"/>
    </location>
</feature>
<dbReference type="EMBL" id="KV784353">
    <property type="protein sequence ID" value="OEU23236.1"/>
    <property type="molecule type" value="Genomic_DNA"/>
</dbReference>
<gene>
    <name evidence="2" type="ORF">FRACYDRAFT_233406</name>
</gene>
<feature type="region of interest" description="Disordered" evidence="1">
    <location>
        <begin position="350"/>
        <end position="437"/>
    </location>
</feature>
<dbReference type="Proteomes" id="UP000095751">
    <property type="component" value="Unassembled WGS sequence"/>
</dbReference>
<organism evidence="2 3">
    <name type="scientific">Fragilariopsis cylindrus CCMP1102</name>
    <dbReference type="NCBI Taxonomy" id="635003"/>
    <lineage>
        <taxon>Eukaryota</taxon>
        <taxon>Sar</taxon>
        <taxon>Stramenopiles</taxon>
        <taxon>Ochrophyta</taxon>
        <taxon>Bacillariophyta</taxon>
        <taxon>Bacillariophyceae</taxon>
        <taxon>Bacillariophycidae</taxon>
        <taxon>Bacillariales</taxon>
        <taxon>Bacillariaceae</taxon>
        <taxon>Fragilariopsis</taxon>
    </lineage>
</organism>
<proteinExistence type="predicted"/>
<reference evidence="2 3" key="1">
    <citation type="submission" date="2016-09" db="EMBL/GenBank/DDBJ databases">
        <title>Extensive genetic diversity and differential bi-allelic expression allows diatom success in the polar Southern Ocean.</title>
        <authorList>
            <consortium name="DOE Joint Genome Institute"/>
            <person name="Mock T."/>
            <person name="Otillar R.P."/>
            <person name="Strauss J."/>
            <person name="Dupont C."/>
            <person name="Frickenhaus S."/>
            <person name="Maumus F."/>
            <person name="Mcmullan M."/>
            <person name="Sanges R."/>
            <person name="Schmutz J."/>
            <person name="Toseland A."/>
            <person name="Valas R."/>
            <person name="Veluchamy A."/>
            <person name="Ward B.J."/>
            <person name="Allen A."/>
            <person name="Barry K."/>
            <person name="Falciatore A."/>
            <person name="Ferrante M."/>
            <person name="Fortunato A.E."/>
            <person name="Gloeckner G."/>
            <person name="Gruber A."/>
            <person name="Hipkin R."/>
            <person name="Janech M."/>
            <person name="Kroth P."/>
            <person name="Leese F."/>
            <person name="Lindquist E."/>
            <person name="Lyon B.R."/>
            <person name="Martin J."/>
            <person name="Mayer C."/>
            <person name="Parker M."/>
            <person name="Quesneville H."/>
            <person name="Raymond J."/>
            <person name="Uhlig C."/>
            <person name="Valentin K.U."/>
            <person name="Worden A.Z."/>
            <person name="Armbrust E.V."/>
            <person name="Bowler C."/>
            <person name="Green B."/>
            <person name="Moulton V."/>
            <person name="Van Oosterhout C."/>
            <person name="Grigoriev I."/>
        </authorList>
    </citation>
    <scope>NUCLEOTIDE SEQUENCE [LARGE SCALE GENOMIC DNA]</scope>
    <source>
        <strain evidence="2 3">CCMP1102</strain>
    </source>
</reference>
<keyword evidence="3" id="KW-1185">Reference proteome</keyword>
<evidence type="ECO:0000256" key="1">
    <source>
        <dbReference type="SAM" id="MobiDB-lite"/>
    </source>
</evidence>
<accession>A0A1E7FYM4</accession>
<evidence type="ECO:0000313" key="2">
    <source>
        <dbReference type="EMBL" id="OEU23236.1"/>
    </source>
</evidence>
<dbReference type="OrthoDB" id="52731at2759"/>
<dbReference type="InParanoid" id="A0A1E7FYM4"/>